<reference evidence="3 4" key="1">
    <citation type="submission" date="2021-05" db="EMBL/GenBank/DDBJ databases">
        <title>Fusibacter ferrireducens sp. nov., an anaerobic, sulfur- and Fe-reducing bacterium isolated from the mangrove sediment.</title>
        <authorList>
            <person name="Qiu D."/>
        </authorList>
    </citation>
    <scope>NUCLEOTIDE SEQUENCE [LARGE SCALE GENOMIC DNA]</scope>
    <source>
        <strain evidence="3 4">DSM 12116</strain>
    </source>
</reference>
<evidence type="ECO:0000313" key="4">
    <source>
        <dbReference type="Proteomes" id="UP000746471"/>
    </source>
</evidence>
<sequence>MAIKIIADSASDIPHSIAEAHGIEVLPLMVYIDDVEYRDNVDLTSDELYVRMQAGASVKTSQIPLGVFMEAFERMAQTEDEYIYIAFSSNLSGTYQTAVLAHEDILAKYPNAKITIIDTKCASIGVALIVVEAAKMAESGATHDEIVAYVNGAKTSMEHVFSVDDLEYLFRGGRVNRTQATLGNILNIKPVLNVQDGFLMPIDKVKGKKRRLQKMLDYVETHGKYLDRQCIGIAHTVNEEEAAFVKSYFETAYGTREFIVGQLGCTIGAHCGPGVIAIFFRSSL</sequence>
<dbReference type="InterPro" id="IPR043168">
    <property type="entry name" value="DegV_C"/>
</dbReference>
<dbReference type="RefSeq" id="WP_213237035.1">
    <property type="nucleotide sequence ID" value="NZ_JAHBCL010000017.1"/>
</dbReference>
<evidence type="ECO:0000256" key="1">
    <source>
        <dbReference type="ARBA" id="ARBA00003238"/>
    </source>
</evidence>
<comment type="function">
    <text evidence="1">May bind long-chain fatty acids, such as palmitate, and may play a role in lipid transport or fatty acid metabolism.</text>
</comment>
<dbReference type="NCBIfam" id="TIGR00762">
    <property type="entry name" value="DegV"/>
    <property type="match status" value="1"/>
</dbReference>
<gene>
    <name evidence="3" type="ORF">KHM83_10840</name>
</gene>
<dbReference type="SUPFAM" id="SSF82549">
    <property type="entry name" value="DAK1/DegV-like"/>
    <property type="match status" value="1"/>
</dbReference>
<proteinExistence type="predicted"/>
<dbReference type="PANTHER" id="PTHR33434">
    <property type="entry name" value="DEGV DOMAIN-CONTAINING PROTEIN DR_1986-RELATED"/>
    <property type="match status" value="1"/>
</dbReference>
<dbReference type="Proteomes" id="UP000746471">
    <property type="component" value="Unassembled WGS sequence"/>
</dbReference>
<dbReference type="InterPro" id="IPR003797">
    <property type="entry name" value="DegV"/>
</dbReference>
<dbReference type="Gene3D" id="3.30.1180.10">
    <property type="match status" value="1"/>
</dbReference>
<organism evidence="3 4">
    <name type="scientific">Fusibacter paucivorans</name>
    <dbReference type="NCBI Taxonomy" id="76009"/>
    <lineage>
        <taxon>Bacteria</taxon>
        <taxon>Bacillati</taxon>
        <taxon>Bacillota</taxon>
        <taxon>Clostridia</taxon>
        <taxon>Eubacteriales</taxon>
        <taxon>Eubacteriales Family XII. Incertae Sedis</taxon>
        <taxon>Fusibacter</taxon>
    </lineage>
</organism>
<dbReference type="Pfam" id="PF02645">
    <property type="entry name" value="DegV"/>
    <property type="match status" value="1"/>
</dbReference>
<accession>A0ABS5PRG4</accession>
<keyword evidence="4" id="KW-1185">Reference proteome</keyword>
<dbReference type="InterPro" id="IPR050270">
    <property type="entry name" value="DegV_domain_contain"/>
</dbReference>
<dbReference type="Gene3D" id="3.40.50.10170">
    <property type="match status" value="1"/>
</dbReference>
<keyword evidence="2" id="KW-0446">Lipid-binding</keyword>
<dbReference type="EMBL" id="JAHBCL010000017">
    <property type="protein sequence ID" value="MBS7527176.1"/>
    <property type="molecule type" value="Genomic_DNA"/>
</dbReference>
<dbReference type="PANTHER" id="PTHR33434:SF3">
    <property type="entry name" value="DEGV DOMAIN-CONTAINING PROTEIN YITS"/>
    <property type="match status" value="1"/>
</dbReference>
<dbReference type="PROSITE" id="PS51482">
    <property type="entry name" value="DEGV"/>
    <property type="match status" value="1"/>
</dbReference>
<comment type="caution">
    <text evidence="3">The sequence shown here is derived from an EMBL/GenBank/DDBJ whole genome shotgun (WGS) entry which is preliminary data.</text>
</comment>
<evidence type="ECO:0000313" key="3">
    <source>
        <dbReference type="EMBL" id="MBS7527176.1"/>
    </source>
</evidence>
<evidence type="ECO:0000256" key="2">
    <source>
        <dbReference type="ARBA" id="ARBA00023121"/>
    </source>
</evidence>
<name>A0ABS5PRG4_9FIRM</name>
<protein>
    <submittedName>
        <fullName evidence="3">DegV family protein</fullName>
    </submittedName>
</protein>